<evidence type="ECO:0000313" key="2">
    <source>
        <dbReference type="EMBL" id="KAJ1204421.1"/>
    </source>
</evidence>
<dbReference type="Proteomes" id="UP001066276">
    <property type="component" value="Chromosome 2_1"/>
</dbReference>
<dbReference type="EMBL" id="JANPWB010000003">
    <property type="protein sequence ID" value="KAJ1204421.1"/>
    <property type="molecule type" value="Genomic_DNA"/>
</dbReference>
<accession>A0AAV7VV32</accession>
<proteinExistence type="predicted"/>
<evidence type="ECO:0000313" key="3">
    <source>
        <dbReference type="Proteomes" id="UP001066276"/>
    </source>
</evidence>
<gene>
    <name evidence="2" type="ORF">NDU88_008199</name>
</gene>
<comment type="caution">
    <text evidence="2">The sequence shown here is derived from an EMBL/GenBank/DDBJ whole genome shotgun (WGS) entry which is preliminary data.</text>
</comment>
<evidence type="ECO:0000256" key="1">
    <source>
        <dbReference type="SAM" id="MobiDB-lite"/>
    </source>
</evidence>
<reference evidence="2" key="1">
    <citation type="journal article" date="2022" name="bioRxiv">
        <title>Sequencing and chromosome-scale assembly of the giantPleurodeles waltlgenome.</title>
        <authorList>
            <person name="Brown T."/>
            <person name="Elewa A."/>
            <person name="Iarovenko S."/>
            <person name="Subramanian E."/>
            <person name="Araus A.J."/>
            <person name="Petzold A."/>
            <person name="Susuki M."/>
            <person name="Suzuki K.-i.T."/>
            <person name="Hayashi T."/>
            <person name="Toyoda A."/>
            <person name="Oliveira C."/>
            <person name="Osipova E."/>
            <person name="Leigh N.D."/>
            <person name="Simon A."/>
            <person name="Yun M.H."/>
        </authorList>
    </citation>
    <scope>NUCLEOTIDE SEQUENCE</scope>
    <source>
        <strain evidence="2">20211129_DDA</strain>
        <tissue evidence="2">Liver</tissue>
    </source>
</reference>
<keyword evidence="3" id="KW-1185">Reference proteome</keyword>
<feature type="region of interest" description="Disordered" evidence="1">
    <location>
        <begin position="1"/>
        <end position="56"/>
    </location>
</feature>
<name>A0AAV7VV32_PLEWA</name>
<protein>
    <submittedName>
        <fullName evidence="2">Uncharacterized protein</fullName>
    </submittedName>
</protein>
<sequence>MATGVSWEPDGGSGGDSGWRVAVGRRAGGGAAARDRMDSGCGQQKKRRVGRVGGVGSTLRIRESHVVV</sequence>
<dbReference type="AlphaFoldDB" id="A0AAV7VV32"/>
<organism evidence="2 3">
    <name type="scientific">Pleurodeles waltl</name>
    <name type="common">Iberian ribbed newt</name>
    <dbReference type="NCBI Taxonomy" id="8319"/>
    <lineage>
        <taxon>Eukaryota</taxon>
        <taxon>Metazoa</taxon>
        <taxon>Chordata</taxon>
        <taxon>Craniata</taxon>
        <taxon>Vertebrata</taxon>
        <taxon>Euteleostomi</taxon>
        <taxon>Amphibia</taxon>
        <taxon>Batrachia</taxon>
        <taxon>Caudata</taxon>
        <taxon>Salamandroidea</taxon>
        <taxon>Salamandridae</taxon>
        <taxon>Pleurodelinae</taxon>
        <taxon>Pleurodeles</taxon>
    </lineage>
</organism>